<sequence>MPDVFVVPICLMDCFMARRPVLLRNGNRQCVLMQYLSGSFLSTLRKDSVEWPRRLSDVRTRAADEDGAWVPRKTFHLRRSAAALSLVEF</sequence>
<gene>
    <name evidence="1" type="ORF">AVEN_105950_1</name>
</gene>
<organism evidence="1 2">
    <name type="scientific">Araneus ventricosus</name>
    <name type="common">Orbweaver spider</name>
    <name type="synonym">Epeira ventricosa</name>
    <dbReference type="NCBI Taxonomy" id="182803"/>
    <lineage>
        <taxon>Eukaryota</taxon>
        <taxon>Metazoa</taxon>
        <taxon>Ecdysozoa</taxon>
        <taxon>Arthropoda</taxon>
        <taxon>Chelicerata</taxon>
        <taxon>Arachnida</taxon>
        <taxon>Araneae</taxon>
        <taxon>Araneomorphae</taxon>
        <taxon>Entelegynae</taxon>
        <taxon>Araneoidea</taxon>
        <taxon>Araneidae</taxon>
        <taxon>Araneus</taxon>
    </lineage>
</organism>
<accession>A0A4Y2DYI7</accession>
<protein>
    <submittedName>
        <fullName evidence="1">Uncharacterized protein</fullName>
    </submittedName>
</protein>
<name>A0A4Y2DYI7_ARAVE</name>
<evidence type="ECO:0000313" key="2">
    <source>
        <dbReference type="Proteomes" id="UP000499080"/>
    </source>
</evidence>
<dbReference type="EMBL" id="BGPR01000446">
    <property type="protein sequence ID" value="GBM20714.1"/>
    <property type="molecule type" value="Genomic_DNA"/>
</dbReference>
<dbReference type="AlphaFoldDB" id="A0A4Y2DYI7"/>
<proteinExistence type="predicted"/>
<evidence type="ECO:0000313" key="1">
    <source>
        <dbReference type="EMBL" id="GBM20714.1"/>
    </source>
</evidence>
<reference evidence="1 2" key="1">
    <citation type="journal article" date="2019" name="Sci. Rep.">
        <title>Orb-weaving spider Araneus ventricosus genome elucidates the spidroin gene catalogue.</title>
        <authorList>
            <person name="Kono N."/>
            <person name="Nakamura H."/>
            <person name="Ohtoshi R."/>
            <person name="Moran D.A.P."/>
            <person name="Shinohara A."/>
            <person name="Yoshida Y."/>
            <person name="Fujiwara M."/>
            <person name="Mori M."/>
            <person name="Tomita M."/>
            <person name="Arakawa K."/>
        </authorList>
    </citation>
    <scope>NUCLEOTIDE SEQUENCE [LARGE SCALE GENOMIC DNA]</scope>
</reference>
<comment type="caution">
    <text evidence="1">The sequence shown here is derived from an EMBL/GenBank/DDBJ whole genome shotgun (WGS) entry which is preliminary data.</text>
</comment>
<dbReference type="Proteomes" id="UP000499080">
    <property type="component" value="Unassembled WGS sequence"/>
</dbReference>
<keyword evidence="2" id="KW-1185">Reference proteome</keyword>